<name>A0A1Y1YN72_9FUNG</name>
<feature type="region of interest" description="Disordered" evidence="1">
    <location>
        <begin position="647"/>
        <end position="685"/>
    </location>
</feature>
<feature type="compositionally biased region" description="Polar residues" evidence="1">
    <location>
        <begin position="647"/>
        <end position="657"/>
    </location>
</feature>
<feature type="compositionally biased region" description="Polar residues" evidence="1">
    <location>
        <begin position="211"/>
        <end position="222"/>
    </location>
</feature>
<evidence type="ECO:0000256" key="1">
    <source>
        <dbReference type="SAM" id="MobiDB-lite"/>
    </source>
</evidence>
<feature type="compositionally biased region" description="Polar residues" evidence="1">
    <location>
        <begin position="92"/>
        <end position="102"/>
    </location>
</feature>
<reference evidence="3 4" key="1">
    <citation type="submission" date="2016-07" db="EMBL/GenBank/DDBJ databases">
        <title>Pervasive Adenine N6-methylation of Active Genes in Fungi.</title>
        <authorList>
            <consortium name="DOE Joint Genome Institute"/>
            <person name="Mondo S.J."/>
            <person name="Dannebaum R.O."/>
            <person name="Kuo R.C."/>
            <person name="Labutti K."/>
            <person name="Haridas S."/>
            <person name="Kuo A."/>
            <person name="Salamov A."/>
            <person name="Ahrendt S.R."/>
            <person name="Lipzen A."/>
            <person name="Sullivan W."/>
            <person name="Andreopoulos W.B."/>
            <person name="Clum A."/>
            <person name="Lindquist E."/>
            <person name="Daum C."/>
            <person name="Ramamoorthy G.K."/>
            <person name="Gryganskyi A."/>
            <person name="Culley D."/>
            <person name="Magnuson J.K."/>
            <person name="James T.Y."/>
            <person name="O'Malley M.A."/>
            <person name="Stajich J.E."/>
            <person name="Spatafora J.W."/>
            <person name="Visel A."/>
            <person name="Grigoriev I.V."/>
        </authorList>
    </citation>
    <scope>NUCLEOTIDE SEQUENCE [LARGE SCALE GENOMIC DNA]</scope>
    <source>
        <strain evidence="3 4">CBS 931.73</strain>
    </source>
</reference>
<dbReference type="InParanoid" id="A0A1Y1YN72"/>
<organism evidence="3 4">
    <name type="scientific">Basidiobolus meristosporus CBS 931.73</name>
    <dbReference type="NCBI Taxonomy" id="1314790"/>
    <lineage>
        <taxon>Eukaryota</taxon>
        <taxon>Fungi</taxon>
        <taxon>Fungi incertae sedis</taxon>
        <taxon>Zoopagomycota</taxon>
        <taxon>Entomophthoromycotina</taxon>
        <taxon>Basidiobolomycetes</taxon>
        <taxon>Basidiobolales</taxon>
        <taxon>Basidiobolaceae</taxon>
        <taxon>Basidiobolus</taxon>
    </lineage>
</organism>
<protein>
    <recommendedName>
        <fullName evidence="2">Chromo domain-containing protein</fullName>
    </recommendedName>
</protein>
<dbReference type="OrthoDB" id="433924at2759"/>
<evidence type="ECO:0000313" key="4">
    <source>
        <dbReference type="Proteomes" id="UP000193498"/>
    </source>
</evidence>
<feature type="compositionally biased region" description="Polar residues" evidence="1">
    <location>
        <begin position="142"/>
        <end position="155"/>
    </location>
</feature>
<feature type="compositionally biased region" description="Polar residues" evidence="1">
    <location>
        <begin position="295"/>
        <end position="345"/>
    </location>
</feature>
<dbReference type="PROSITE" id="PS50013">
    <property type="entry name" value="CHROMO_2"/>
    <property type="match status" value="1"/>
</dbReference>
<proteinExistence type="predicted"/>
<accession>A0A1Y1YN72</accession>
<feature type="region of interest" description="Disordered" evidence="1">
    <location>
        <begin position="92"/>
        <end position="113"/>
    </location>
</feature>
<feature type="compositionally biased region" description="Basic and acidic residues" evidence="1">
    <location>
        <begin position="223"/>
        <end position="232"/>
    </location>
</feature>
<keyword evidence="4" id="KW-1185">Reference proteome</keyword>
<dbReference type="EMBL" id="MCFE01000097">
    <property type="protein sequence ID" value="ORX99459.1"/>
    <property type="molecule type" value="Genomic_DNA"/>
</dbReference>
<evidence type="ECO:0000259" key="2">
    <source>
        <dbReference type="PROSITE" id="PS50013"/>
    </source>
</evidence>
<gene>
    <name evidence="3" type="ORF">K493DRAFT_299373</name>
</gene>
<feature type="region of interest" description="Disordered" evidence="1">
    <location>
        <begin position="290"/>
        <end position="346"/>
    </location>
</feature>
<feature type="domain" description="Chromo" evidence="2">
    <location>
        <begin position="23"/>
        <end position="88"/>
    </location>
</feature>
<feature type="compositionally biased region" description="Polar residues" evidence="1">
    <location>
        <begin position="233"/>
        <end position="271"/>
    </location>
</feature>
<feature type="region of interest" description="Disordered" evidence="1">
    <location>
        <begin position="126"/>
        <end position="161"/>
    </location>
</feature>
<dbReference type="Proteomes" id="UP000193498">
    <property type="component" value="Unassembled WGS sequence"/>
</dbReference>
<feature type="region of interest" description="Disordered" evidence="1">
    <location>
        <begin position="716"/>
        <end position="749"/>
    </location>
</feature>
<feature type="region of interest" description="Disordered" evidence="1">
    <location>
        <begin position="203"/>
        <end position="271"/>
    </location>
</feature>
<feature type="compositionally biased region" description="Low complexity" evidence="1">
    <location>
        <begin position="734"/>
        <end position="749"/>
    </location>
</feature>
<dbReference type="InterPro" id="IPR000953">
    <property type="entry name" value="Chromo/chromo_shadow_dom"/>
</dbReference>
<evidence type="ECO:0000313" key="3">
    <source>
        <dbReference type="EMBL" id="ORX99459.1"/>
    </source>
</evidence>
<dbReference type="AlphaFoldDB" id="A0A1Y1YN72"/>
<sequence>MEVYNIKSSIFEVFIDIEQHHIYVAKRLKGKQVYQGRVYFLVEWDRDINHCDLEDTWEPLENVLGTDLMKETTSNFEKIDASWLECNQNFTQTPRDVSSSDESSTHLETPPSYFEENQVYLNSQEVSQEYTPSQRREKSFQDMFSPSINTPSNRSLDSHELPKFNTPSYLSSFQEPIMSTPKSKYKSLPVFDTPTRLSYTSLTPVRRSSWKAPSSPSENLISRQERADRMQTHDQTVGTSRTQHSSINFSEHSERYPQNSQPTNHEYVSPSSEEIMDELYTRLLEEAEAEVQKEASMQNTNKSSSEPLQCESPSVDWTNPQSPSNSPPVFTKSKATSLRPSSASTKRLHTMTGSAYELLLATTSEIELLRVDKPKEKKFYQNLIAKSMLISNIELKNELIDFVEFKDTGSVSDRLQESQWPINDWRILPQSELWLFKVSEVQTSIAETQKCVCLVLNVPKRKITSILLPSWLMQQKHRQQAIPATLCDDGSDTGSHLCQLQCCQGNPLSIENLSRYIESQVNFSNKNLSSPSIQEIIDSTEKVSETTSFLYNQSPKSGSVAQDDLSIIMETQQLSKASTPSGEIKFRARSPIRYLNSSQSHFNYLSLISVFHRSLTPELIDVAEESEISLSFEGSLYFSIEQYASSRQGSSRENATTPLRCKGSPSEYCSRGSQPQDSPSFLADAGASPIHHCQAELDDLQEPLISQYQFRSPADLSTCRTRKSPTSSIRSDRLLSSGRSQRQSINQQHSQNISLSLDLVSQDSASQSPIVSLDSTDFQVLQRADLYRAYTKLKRENRRMKSRNIDPMISRQ</sequence>
<comment type="caution">
    <text evidence="3">The sequence shown here is derived from an EMBL/GenBank/DDBJ whole genome shotgun (WGS) entry which is preliminary data.</text>
</comment>